<evidence type="ECO:0000256" key="1">
    <source>
        <dbReference type="ARBA" id="ARBA00004229"/>
    </source>
</evidence>
<evidence type="ECO:0000313" key="7">
    <source>
        <dbReference type="EMBL" id="KAF4347713.1"/>
    </source>
</evidence>
<dbReference type="InterPro" id="IPR004401">
    <property type="entry name" value="YbaB/EbfC"/>
</dbReference>
<evidence type="ECO:0000256" key="6">
    <source>
        <dbReference type="ARBA" id="ARBA00061665"/>
    </source>
</evidence>
<dbReference type="PANTHER" id="PTHR33449">
    <property type="entry name" value="NUCLEOID-ASSOCIATED PROTEIN YBAB"/>
    <property type="match status" value="1"/>
</dbReference>
<keyword evidence="4" id="KW-0809">Transit peptide</keyword>
<comment type="similarity">
    <text evidence="6">Belongs to the YbaB/EbfC family.</text>
</comment>
<evidence type="ECO:0008006" key="9">
    <source>
        <dbReference type="Google" id="ProtNLM"/>
    </source>
</evidence>
<evidence type="ECO:0000256" key="3">
    <source>
        <dbReference type="ARBA" id="ARBA00022640"/>
    </source>
</evidence>
<dbReference type="AlphaFoldDB" id="A0A7J6DNP6"/>
<dbReference type="Proteomes" id="UP000583929">
    <property type="component" value="Unassembled WGS sequence"/>
</dbReference>
<dbReference type="FunFam" id="3.30.1310.10:FF:000004">
    <property type="entry name" value="Nucleoid-associated protein, chloroplastic"/>
    <property type="match status" value="1"/>
</dbReference>
<keyword evidence="3" id="KW-0934">Plastid</keyword>
<dbReference type="SUPFAM" id="SSF82607">
    <property type="entry name" value="YbaB-like"/>
    <property type="match status" value="1"/>
</dbReference>
<dbReference type="Gene3D" id="3.30.1310.10">
    <property type="entry name" value="Nucleoid-associated protein YbaB-like domain"/>
    <property type="match status" value="1"/>
</dbReference>
<name>A0A7J6DNP6_CANSA</name>
<evidence type="ECO:0000256" key="4">
    <source>
        <dbReference type="ARBA" id="ARBA00022946"/>
    </source>
</evidence>
<comment type="caution">
    <text evidence="7">The sequence shown here is derived from an EMBL/GenBank/DDBJ whole genome shotgun (WGS) entry which is preliminary data.</text>
</comment>
<evidence type="ECO:0000256" key="2">
    <source>
        <dbReference type="ARBA" id="ARBA00022528"/>
    </source>
</evidence>
<dbReference type="GO" id="GO:0003677">
    <property type="term" value="F:DNA binding"/>
    <property type="evidence" value="ECO:0007669"/>
    <property type="project" value="UniProtKB-KW"/>
</dbReference>
<keyword evidence="5" id="KW-0238">DNA-binding</keyword>
<sequence length="192" mass="21407">MAYTTALTSHLAVCHRLSDPRPRFSFCEADLCKGRPLVLSWPTTKTGKRTRSLRLNGLHGEKKDDNENSDDRTSKIETILGGMNKLFETVKKAQMVVQIEAVSVKKELDVAEFDGYCEDELVKATITGNQEPVRVEITEAAMAVGPEKLSLLVTEAYKNAHQKSVQATKDRMNNLAQGLGMPPQFLNEEEQQ</sequence>
<keyword evidence="2" id="KW-0150">Chloroplast</keyword>
<dbReference type="InterPro" id="IPR036894">
    <property type="entry name" value="YbaB-like_sf"/>
</dbReference>
<dbReference type="Pfam" id="PF02575">
    <property type="entry name" value="YbaB_DNA_bd"/>
    <property type="match status" value="1"/>
</dbReference>
<evidence type="ECO:0000313" key="8">
    <source>
        <dbReference type="Proteomes" id="UP000583929"/>
    </source>
</evidence>
<gene>
    <name evidence="7" type="ORF">G4B88_000004</name>
</gene>
<dbReference type="EMBL" id="JAATIQ010000779">
    <property type="protein sequence ID" value="KAF4347713.1"/>
    <property type="molecule type" value="Genomic_DNA"/>
</dbReference>
<dbReference type="PANTHER" id="PTHR33449:SF8">
    <property type="entry name" value="NUCLEOID-ASSOCIATED PROTEIN"/>
    <property type="match status" value="1"/>
</dbReference>
<evidence type="ECO:0000256" key="5">
    <source>
        <dbReference type="ARBA" id="ARBA00023125"/>
    </source>
</evidence>
<protein>
    <recommendedName>
        <fullName evidence="9">Nucleoid-associated protein</fullName>
    </recommendedName>
</protein>
<keyword evidence="8" id="KW-1185">Reference proteome</keyword>
<dbReference type="GO" id="GO:0009507">
    <property type="term" value="C:chloroplast"/>
    <property type="evidence" value="ECO:0007669"/>
    <property type="project" value="UniProtKB-SubCell"/>
</dbReference>
<accession>A0A7J6DNP6</accession>
<reference evidence="7 8" key="1">
    <citation type="journal article" date="2020" name="bioRxiv">
        <title>Sequence and annotation of 42 cannabis genomes reveals extensive copy number variation in cannabinoid synthesis and pathogen resistance genes.</title>
        <authorList>
            <person name="Mckernan K.J."/>
            <person name="Helbert Y."/>
            <person name="Kane L.T."/>
            <person name="Ebling H."/>
            <person name="Zhang L."/>
            <person name="Liu B."/>
            <person name="Eaton Z."/>
            <person name="Mclaughlin S."/>
            <person name="Kingan S."/>
            <person name="Baybayan P."/>
            <person name="Concepcion G."/>
            <person name="Jordan M."/>
            <person name="Riva A."/>
            <person name="Barbazuk W."/>
            <person name="Harkins T."/>
        </authorList>
    </citation>
    <scope>NUCLEOTIDE SEQUENCE [LARGE SCALE GENOMIC DNA]</scope>
    <source>
        <strain evidence="8">cv. Jamaican Lion 4</strain>
        <tissue evidence="7">Leaf</tissue>
    </source>
</reference>
<organism evidence="7 8">
    <name type="scientific">Cannabis sativa</name>
    <name type="common">Hemp</name>
    <name type="synonym">Marijuana</name>
    <dbReference type="NCBI Taxonomy" id="3483"/>
    <lineage>
        <taxon>Eukaryota</taxon>
        <taxon>Viridiplantae</taxon>
        <taxon>Streptophyta</taxon>
        <taxon>Embryophyta</taxon>
        <taxon>Tracheophyta</taxon>
        <taxon>Spermatophyta</taxon>
        <taxon>Magnoliopsida</taxon>
        <taxon>eudicotyledons</taxon>
        <taxon>Gunneridae</taxon>
        <taxon>Pentapetalae</taxon>
        <taxon>rosids</taxon>
        <taxon>fabids</taxon>
        <taxon>Rosales</taxon>
        <taxon>Cannabaceae</taxon>
        <taxon>Cannabis</taxon>
    </lineage>
</organism>
<comment type="subcellular location">
    <subcellularLocation>
        <location evidence="1">Plastid</location>
        <location evidence="1">Chloroplast</location>
    </subcellularLocation>
</comment>
<proteinExistence type="inferred from homology"/>